<gene>
    <name evidence="1" type="ORF">B5M47_03860</name>
</gene>
<dbReference type="EMBL" id="MZGJ01000035">
    <property type="protein sequence ID" value="OQX50356.1"/>
    <property type="molecule type" value="Genomic_DNA"/>
</dbReference>
<proteinExistence type="predicted"/>
<evidence type="ECO:0000313" key="2">
    <source>
        <dbReference type="Proteomes" id="UP000192520"/>
    </source>
</evidence>
<dbReference type="STRING" id="1968527.B5M47_03860"/>
<reference evidence="2" key="1">
    <citation type="submission" date="2017-03" db="EMBL/GenBank/DDBJ databases">
        <title>Novel pathways for hydrocarbon cycling and metabolic interdependencies in hydrothermal sediment communities.</title>
        <authorList>
            <person name="Dombrowski N."/>
            <person name="Seitz K."/>
            <person name="Teske A."/>
            <person name="Baker B."/>
        </authorList>
    </citation>
    <scope>NUCLEOTIDE SEQUENCE [LARGE SCALE GENOMIC DNA]</scope>
</reference>
<dbReference type="Proteomes" id="UP000192520">
    <property type="component" value="Unassembled WGS sequence"/>
</dbReference>
<comment type="caution">
    <text evidence="1">The sequence shown here is derived from an EMBL/GenBank/DDBJ whole genome shotgun (WGS) entry which is preliminary data.</text>
</comment>
<protein>
    <submittedName>
        <fullName evidence="1">Uncharacterized protein</fullName>
    </submittedName>
</protein>
<organism evidence="1 2">
    <name type="scientific">candidate division CPR3 bacterium 4484_211</name>
    <dbReference type="NCBI Taxonomy" id="1968527"/>
    <lineage>
        <taxon>Bacteria</taxon>
        <taxon>Bacteria division CPR3</taxon>
    </lineage>
</organism>
<name>A0A1W9NW32_UNCC3</name>
<sequence>MPNPVVIVIMTMAKHQMTNKFRIQNPESRIQITETFPCLEFGKLSFGHCLKFVIWIWFDIGHFYLTFYEFAPSQGQGPARKTSASRLSLEVMPRLWRYFTGNLTRKPVRSGELIYFLFE</sequence>
<dbReference type="AlphaFoldDB" id="A0A1W9NW32"/>
<accession>A0A1W9NW32</accession>
<evidence type="ECO:0000313" key="1">
    <source>
        <dbReference type="EMBL" id="OQX50356.1"/>
    </source>
</evidence>